<evidence type="ECO:0000256" key="5">
    <source>
        <dbReference type="ARBA" id="ARBA00023136"/>
    </source>
</evidence>
<keyword evidence="4 6" id="KW-1133">Transmembrane helix</keyword>
<keyword evidence="3 6" id="KW-0812">Transmembrane</keyword>
<feature type="transmembrane region" description="Helical" evidence="6">
    <location>
        <begin position="20"/>
        <end position="42"/>
    </location>
</feature>
<reference evidence="7 8" key="1">
    <citation type="submission" date="2016-11" db="EMBL/GenBank/DDBJ databases">
        <authorList>
            <person name="Jaros S."/>
            <person name="Januszkiewicz K."/>
            <person name="Wedrychowicz H."/>
        </authorList>
    </citation>
    <scope>NUCLEOTIDE SEQUENCE [LARGE SCALE GENOMIC DNA]</scope>
    <source>
        <strain evidence="7 8">CGMCC 1.12145</strain>
    </source>
</reference>
<evidence type="ECO:0000256" key="6">
    <source>
        <dbReference type="SAM" id="Phobius"/>
    </source>
</evidence>
<feature type="transmembrane region" description="Helical" evidence="6">
    <location>
        <begin position="165"/>
        <end position="188"/>
    </location>
</feature>
<feature type="transmembrane region" description="Helical" evidence="6">
    <location>
        <begin position="54"/>
        <end position="76"/>
    </location>
</feature>
<dbReference type="GO" id="GO:0005886">
    <property type="term" value="C:plasma membrane"/>
    <property type="evidence" value="ECO:0007669"/>
    <property type="project" value="UniProtKB-SubCell"/>
</dbReference>
<dbReference type="STRING" id="1150368.SAMN02927921_02362"/>
<dbReference type="InterPro" id="IPR001123">
    <property type="entry name" value="LeuE-type"/>
</dbReference>
<name>A0A1K1QA59_9FLAO</name>
<evidence type="ECO:0000313" key="7">
    <source>
        <dbReference type="EMBL" id="SFW56605.1"/>
    </source>
</evidence>
<keyword evidence="8" id="KW-1185">Reference proteome</keyword>
<sequence length="227" mass="25401">MYGRYPEKTDRSEMTHSVILFFATFSAAALGVMLPGLVNMTAAKTSAQKGKTNGMLFSLGASLIVIGQAYIGVLASKYLYRNPHIIDLLLKVAVAVFAFFAIYFFVTGKRRKEKKMRTVYVVSKRKSFFKGVLLSSVNLLPIPYFCGLNAAWNVSGWIKFQLADILIFIMAAGMGTFATLYMYVAYFNKLENKTGRFTKYSDYILSGLMLVLVIITLIRIFYGRAVA</sequence>
<evidence type="ECO:0000256" key="2">
    <source>
        <dbReference type="ARBA" id="ARBA00022475"/>
    </source>
</evidence>
<gene>
    <name evidence="7" type="ORF">SAMN02927921_02362</name>
</gene>
<proteinExistence type="predicted"/>
<feature type="transmembrane region" description="Helical" evidence="6">
    <location>
        <begin position="88"/>
        <end position="106"/>
    </location>
</feature>
<dbReference type="Proteomes" id="UP000182248">
    <property type="component" value="Unassembled WGS sequence"/>
</dbReference>
<keyword evidence="2" id="KW-1003">Cell membrane</keyword>
<accession>A0A1K1QA59</accession>
<dbReference type="Pfam" id="PF01810">
    <property type="entry name" value="LysE"/>
    <property type="match status" value="1"/>
</dbReference>
<evidence type="ECO:0000313" key="8">
    <source>
        <dbReference type="Proteomes" id="UP000182248"/>
    </source>
</evidence>
<feature type="transmembrane region" description="Helical" evidence="6">
    <location>
        <begin position="200"/>
        <end position="222"/>
    </location>
</feature>
<evidence type="ECO:0000256" key="3">
    <source>
        <dbReference type="ARBA" id="ARBA00022692"/>
    </source>
</evidence>
<keyword evidence="5 6" id="KW-0472">Membrane</keyword>
<comment type="subcellular location">
    <subcellularLocation>
        <location evidence="1">Cell membrane</location>
        <topology evidence="1">Multi-pass membrane protein</topology>
    </subcellularLocation>
</comment>
<feature type="transmembrane region" description="Helical" evidence="6">
    <location>
        <begin position="127"/>
        <end position="145"/>
    </location>
</feature>
<dbReference type="GO" id="GO:0006865">
    <property type="term" value="P:amino acid transport"/>
    <property type="evidence" value="ECO:0007669"/>
    <property type="project" value="InterPro"/>
</dbReference>
<evidence type="ECO:0000256" key="1">
    <source>
        <dbReference type="ARBA" id="ARBA00004651"/>
    </source>
</evidence>
<evidence type="ECO:0000256" key="4">
    <source>
        <dbReference type="ARBA" id="ARBA00022989"/>
    </source>
</evidence>
<dbReference type="AlphaFoldDB" id="A0A1K1QA59"/>
<dbReference type="EMBL" id="FPJE01000012">
    <property type="protein sequence ID" value="SFW56605.1"/>
    <property type="molecule type" value="Genomic_DNA"/>
</dbReference>
<protein>
    <submittedName>
        <fullName evidence="7">Threonine/homoserine/homoserine lactone efflux protein</fullName>
    </submittedName>
</protein>
<organism evidence="7 8">
    <name type="scientific">Sinomicrobium oceani</name>
    <dbReference type="NCBI Taxonomy" id="1150368"/>
    <lineage>
        <taxon>Bacteria</taxon>
        <taxon>Pseudomonadati</taxon>
        <taxon>Bacteroidota</taxon>
        <taxon>Flavobacteriia</taxon>
        <taxon>Flavobacteriales</taxon>
        <taxon>Flavobacteriaceae</taxon>
        <taxon>Sinomicrobium</taxon>
    </lineage>
</organism>